<evidence type="ECO:0000259" key="3">
    <source>
        <dbReference type="Pfam" id="PF14816"/>
    </source>
</evidence>
<proteinExistence type="inferred from homology"/>
<dbReference type="InterPro" id="IPR044276">
    <property type="entry name" value="CANIN_dom"/>
</dbReference>
<evidence type="ECO:0000256" key="2">
    <source>
        <dbReference type="SAM" id="MobiDB-lite"/>
    </source>
</evidence>
<dbReference type="EMBL" id="AEYP01032898">
    <property type="status" value="NOT_ANNOTATED_CDS"/>
    <property type="molecule type" value="Genomic_DNA"/>
</dbReference>
<dbReference type="PANTHER" id="PTHR16046">
    <property type="entry name" value="SMC5-SMC6 COMPLEX LOCALIZATION FACTOR 2"/>
    <property type="match status" value="1"/>
</dbReference>
<feature type="region of interest" description="Disordered" evidence="2">
    <location>
        <begin position="1"/>
        <end position="29"/>
    </location>
</feature>
<dbReference type="AlphaFoldDB" id="M3YIT2"/>
<dbReference type="HOGENOM" id="CLU_024108_1_0_1"/>
<organism evidence="4">
    <name type="scientific">Mustela putorius furo</name>
    <name type="common">European domestic ferret</name>
    <name type="synonym">Mustela furo</name>
    <dbReference type="NCBI Taxonomy" id="9669"/>
    <lineage>
        <taxon>Eukaryota</taxon>
        <taxon>Metazoa</taxon>
        <taxon>Chordata</taxon>
        <taxon>Craniata</taxon>
        <taxon>Vertebrata</taxon>
        <taxon>Euteleostomi</taxon>
        <taxon>Mammalia</taxon>
        <taxon>Eutheria</taxon>
        <taxon>Laurasiatheria</taxon>
        <taxon>Carnivora</taxon>
        <taxon>Caniformia</taxon>
        <taxon>Musteloidea</taxon>
        <taxon>Mustelidae</taxon>
        <taxon>Mustelinae</taxon>
        <taxon>Mustela</taxon>
    </lineage>
</organism>
<dbReference type="PANTHER" id="PTHR16046:SF11">
    <property type="entry name" value="PROTEIN FAM178B"/>
    <property type="match status" value="1"/>
</dbReference>
<protein>
    <submittedName>
        <fullName evidence="4">Family with sequence similarity 178 member B</fullName>
    </submittedName>
</protein>
<dbReference type="Ensembl" id="ENSMPUT00000011427.1">
    <property type="protein sequence ID" value="ENSMPUP00000011239.1"/>
    <property type="gene ID" value="ENSMPUG00000011331.1"/>
</dbReference>
<evidence type="ECO:0000256" key="1">
    <source>
        <dbReference type="ARBA" id="ARBA00010311"/>
    </source>
</evidence>
<sequence>SSGLQMARPEETLPALPQDKGGQEEGTPILLPSLKGSCFDHPLHQGLLHATRRCSSPTSALTPKVSKKPKVHAARDMFPIDWSPPPVEFLNLRVPPAGRGTPGPRWVDAVEPHGLRTWAHQLPDKLEQEPQDSDPQGNLASLEEPFWNMAGPSQKAEVPLLQFTSGASESYVNSLDYLLQEKRDQALEQEQEQLLLQDRPQLSFLDLDEDDVPLTPEHRMLVEKFSVSPQVIPLVHPGEMVFLPRHQPLPCILDHSQLKPRSHLEERFLSCPPAQQLSFLRMGLLSNLYLHTPDCPVALLRWLFQLLTWPPETSSGAFSLLWDLSVDGLFHLSDGDKRWWCPSLQEVMETFHSLGARSPALDPSQPESEWTSGKVLKNDINLSWSQQQDNPPETALDFSLSYICKFLALCALAQPTAYTDGELLGLIELLCRAGLDVGLRLLPKTDLQQLLLLLLENIHEWPGQLQPLCCTLSKVSDHHHNLLALVQFFMDVTSRSRQLRSQLSLLVIAQMLDQQETFPLWQEKAQLFLLSQLLSLMRPSSLRQHLGSVTLPPGQEQQPKASAELDHKACYLCHSLLMLAGVVVSCQDITPDQWGELQLLCMQLDRHISTHIRESPQAMHRTRLKDLAAQTYIRWQELLAHCQPQAQYFSPWKD</sequence>
<dbReference type="EMBL" id="AEYP01032897">
    <property type="status" value="NOT_ANNOTATED_CDS"/>
    <property type="molecule type" value="Genomic_DNA"/>
</dbReference>
<evidence type="ECO:0000313" key="4">
    <source>
        <dbReference type="Ensembl" id="ENSMPUP00000011239.1"/>
    </source>
</evidence>
<accession>M3YIT2</accession>
<feature type="domain" description="Coiled-coil SMC6 And NSE5 INteracting (CANIN)" evidence="3">
    <location>
        <begin position="164"/>
        <end position="517"/>
    </location>
</feature>
<dbReference type="InterPro" id="IPR026161">
    <property type="entry name" value="FAM178"/>
</dbReference>
<dbReference type="EMBL" id="AEYP01032899">
    <property type="status" value="NOT_ANNOTATED_CDS"/>
    <property type="molecule type" value="Genomic_DNA"/>
</dbReference>
<reference evidence="4" key="1">
    <citation type="submission" date="2024-06" db="UniProtKB">
        <authorList>
            <consortium name="Ensembl"/>
        </authorList>
    </citation>
    <scope>IDENTIFICATION</scope>
</reference>
<dbReference type="InParanoid" id="M3YIT2"/>
<name>M3YIT2_MUSPF</name>
<gene>
    <name evidence="4" type="primary">FAM178B</name>
</gene>
<dbReference type="eggNOG" id="ENOG502RXJ9">
    <property type="taxonomic scope" value="Eukaryota"/>
</dbReference>
<dbReference type="GeneTree" id="ENSGT00530000064017"/>
<dbReference type="STRING" id="9669.ENSMPUP00000011239"/>
<dbReference type="OMA" id="QAMHRTR"/>
<comment type="similarity">
    <text evidence="1">Belongs to the FAM178 family.</text>
</comment>
<dbReference type="Pfam" id="PF14816">
    <property type="entry name" value="CANIN"/>
    <property type="match status" value="1"/>
</dbReference>